<accession>A0A0D7BBT5</accession>
<dbReference type="AlphaFoldDB" id="A0A0D7BBT5"/>
<feature type="compositionally biased region" description="Low complexity" evidence="1">
    <location>
        <begin position="1"/>
        <end position="13"/>
    </location>
</feature>
<dbReference type="Proteomes" id="UP000054007">
    <property type="component" value="Unassembled WGS sequence"/>
</dbReference>
<organism evidence="2 3">
    <name type="scientific">Cylindrobasidium torrendii FP15055 ss-10</name>
    <dbReference type="NCBI Taxonomy" id="1314674"/>
    <lineage>
        <taxon>Eukaryota</taxon>
        <taxon>Fungi</taxon>
        <taxon>Dikarya</taxon>
        <taxon>Basidiomycota</taxon>
        <taxon>Agaricomycotina</taxon>
        <taxon>Agaricomycetes</taxon>
        <taxon>Agaricomycetidae</taxon>
        <taxon>Agaricales</taxon>
        <taxon>Marasmiineae</taxon>
        <taxon>Physalacriaceae</taxon>
        <taxon>Cylindrobasidium</taxon>
    </lineage>
</organism>
<dbReference type="OrthoDB" id="2269034at2759"/>
<protein>
    <submittedName>
        <fullName evidence="2">Uncharacterized protein</fullName>
    </submittedName>
</protein>
<name>A0A0D7BBT5_9AGAR</name>
<evidence type="ECO:0000256" key="1">
    <source>
        <dbReference type="SAM" id="MobiDB-lite"/>
    </source>
</evidence>
<proteinExistence type="predicted"/>
<feature type="region of interest" description="Disordered" evidence="1">
    <location>
        <begin position="1"/>
        <end position="46"/>
    </location>
</feature>
<evidence type="ECO:0000313" key="2">
    <source>
        <dbReference type="EMBL" id="KIY67978.1"/>
    </source>
</evidence>
<sequence>MDASNSSINFSFNSERDLLSPPPPQKTHSPPRTNVRKTTMARAGSDTELESDMAACPFCAFCTTHSTFEVMECESATERLLKCNEPPLQIERPSVRADLSTTNAQIITLSQYIQQSEAAVARMKQARTQLEAHRSRLLAVFHPMRGLPDDIIMRIFETCTPWAWQDKTADLPDSVDISQPPWSLASVSRHWRALALARPRLWSSIRVVLDAAPSGISPETMRHRLETFVQRSKNVDLKVYLIGMTDTCELMPILRGTTGRWRILRAELPKVMLDTFLGCPFRALNRLIIDFKANDASGPMVVFRETPMLRHACLTHGDGLEVDLPWEQLESFDIHHAFWMLKHLHKMTSLQKLLIKVLTGLAVQHRIFKDAPEAATLPALRRFSIGEREHGGQPDTLFSYVFKTFHTPELRVLDWATKDTVIPRLPTFQHDPTTLTKLAIVLASATLNASDLLTFFASAPNVDALYLRVRQLDSTRNDFETDVFRGLKVVDGSVPILPRLTSLRVNGSVVLKYPHSILELVATRLDAQRGAAVLEEVQIVKGAMDAPNWKKVRQRYEHNPGGPLSQVSPTLTVRLVKQNVFG</sequence>
<keyword evidence="3" id="KW-1185">Reference proteome</keyword>
<gene>
    <name evidence="2" type="ORF">CYLTODRAFT_422016</name>
</gene>
<evidence type="ECO:0000313" key="3">
    <source>
        <dbReference type="Proteomes" id="UP000054007"/>
    </source>
</evidence>
<reference evidence="2 3" key="1">
    <citation type="journal article" date="2015" name="Fungal Genet. Biol.">
        <title>Evolution of novel wood decay mechanisms in Agaricales revealed by the genome sequences of Fistulina hepatica and Cylindrobasidium torrendii.</title>
        <authorList>
            <person name="Floudas D."/>
            <person name="Held B.W."/>
            <person name="Riley R."/>
            <person name="Nagy L.G."/>
            <person name="Koehler G."/>
            <person name="Ransdell A.S."/>
            <person name="Younus H."/>
            <person name="Chow J."/>
            <person name="Chiniquy J."/>
            <person name="Lipzen A."/>
            <person name="Tritt A."/>
            <person name="Sun H."/>
            <person name="Haridas S."/>
            <person name="LaButti K."/>
            <person name="Ohm R.A."/>
            <person name="Kues U."/>
            <person name="Blanchette R.A."/>
            <person name="Grigoriev I.V."/>
            <person name="Minto R.E."/>
            <person name="Hibbett D.S."/>
        </authorList>
    </citation>
    <scope>NUCLEOTIDE SEQUENCE [LARGE SCALE GENOMIC DNA]</scope>
    <source>
        <strain evidence="2 3">FP15055 ss-10</strain>
    </source>
</reference>
<dbReference type="EMBL" id="KN880512">
    <property type="protein sequence ID" value="KIY67978.1"/>
    <property type="molecule type" value="Genomic_DNA"/>
</dbReference>